<comment type="caution">
    <text evidence="1">The sequence shown here is derived from an EMBL/GenBank/DDBJ whole genome shotgun (WGS) entry which is preliminary data.</text>
</comment>
<proteinExistence type="predicted"/>
<dbReference type="Proteomes" id="UP000317763">
    <property type="component" value="Unassembled WGS sequence"/>
</dbReference>
<dbReference type="InterPro" id="IPR012933">
    <property type="entry name" value="HicA_mRNA_interferase"/>
</dbReference>
<dbReference type="SUPFAM" id="SSF54786">
    <property type="entry name" value="YcfA/nrd intein domain"/>
    <property type="match status" value="1"/>
</dbReference>
<evidence type="ECO:0000313" key="1">
    <source>
        <dbReference type="EMBL" id="TSE29978.1"/>
    </source>
</evidence>
<dbReference type="AlphaFoldDB" id="A0A554X2C3"/>
<dbReference type="Pfam" id="PF07927">
    <property type="entry name" value="HicA_toxin"/>
    <property type="match status" value="1"/>
</dbReference>
<dbReference type="RefSeq" id="WP_224440891.1">
    <property type="nucleotide sequence ID" value="NZ_CP083911.1"/>
</dbReference>
<name>A0A554X2C3_9BURK</name>
<reference evidence="1 2" key="1">
    <citation type="submission" date="2019-07" db="EMBL/GenBank/DDBJ databases">
        <title>Tepidimonas taiwanensis I1-1 draft genome.</title>
        <authorList>
            <person name="Da Costa M.S."/>
            <person name="Froufe H.J.C."/>
            <person name="Egas C."/>
            <person name="Albuquerque L."/>
        </authorList>
    </citation>
    <scope>NUCLEOTIDE SEQUENCE [LARGE SCALE GENOMIC DNA]</scope>
    <source>
        <strain evidence="1 2">I1-1</strain>
    </source>
</reference>
<accession>A0A554X2C3</accession>
<organism evidence="1 2">
    <name type="scientific">Tepidimonas taiwanensis</name>
    <dbReference type="NCBI Taxonomy" id="307486"/>
    <lineage>
        <taxon>Bacteria</taxon>
        <taxon>Pseudomonadati</taxon>
        <taxon>Pseudomonadota</taxon>
        <taxon>Betaproteobacteria</taxon>
        <taxon>Burkholderiales</taxon>
        <taxon>Tepidimonas</taxon>
    </lineage>
</organism>
<dbReference type="STRING" id="307486.GCA_000807215_00266"/>
<evidence type="ECO:0000313" key="2">
    <source>
        <dbReference type="Proteomes" id="UP000317763"/>
    </source>
</evidence>
<dbReference type="EMBL" id="VJOM01000027">
    <property type="protein sequence ID" value="TSE29978.1"/>
    <property type="molecule type" value="Genomic_DNA"/>
</dbReference>
<sequence length="87" mass="9887">MLRMHSRHRKTLEAIFAKPTSATIEWSRIEALLIAVGCTVIEGRGSRVRFAFGDKVATFHRPHPAKEAKPYQVEDARTFLERIGVKP</sequence>
<gene>
    <name evidence="1" type="ORF">Ttaiw_02068</name>
</gene>
<protein>
    <submittedName>
        <fullName evidence="1">HicA toxin of bacterial toxin-antitoxin</fullName>
    </submittedName>
</protein>
<dbReference type="GO" id="GO:0003729">
    <property type="term" value="F:mRNA binding"/>
    <property type="evidence" value="ECO:0007669"/>
    <property type="project" value="InterPro"/>
</dbReference>
<keyword evidence="2" id="KW-1185">Reference proteome</keyword>